<keyword evidence="2" id="KW-1185">Reference proteome</keyword>
<name>A0A812MAN1_9DINO</name>
<reference evidence="1" key="1">
    <citation type="submission" date="2021-02" db="EMBL/GenBank/DDBJ databases">
        <authorList>
            <person name="Dougan E. K."/>
            <person name="Rhodes N."/>
            <person name="Thang M."/>
            <person name="Chan C."/>
        </authorList>
    </citation>
    <scope>NUCLEOTIDE SEQUENCE</scope>
</reference>
<organism evidence="1 2">
    <name type="scientific">Symbiodinium necroappetens</name>
    <dbReference type="NCBI Taxonomy" id="1628268"/>
    <lineage>
        <taxon>Eukaryota</taxon>
        <taxon>Sar</taxon>
        <taxon>Alveolata</taxon>
        <taxon>Dinophyceae</taxon>
        <taxon>Suessiales</taxon>
        <taxon>Symbiodiniaceae</taxon>
        <taxon>Symbiodinium</taxon>
    </lineage>
</organism>
<sequence length="126" mass="14152">MSTWPGYQMVTLAATPASGKMFSMRPTAMPAKTATRVRPVKWETSVAASAWLSEQRMSLRKMLRSLRRPPWWISLTSWSMLGRSTGSETSIVLPLEGYGGWEAAYRPHICYDIVCCLPPPLCSNLR</sequence>
<proteinExistence type="predicted"/>
<dbReference type="Proteomes" id="UP000601435">
    <property type="component" value="Unassembled WGS sequence"/>
</dbReference>
<evidence type="ECO:0000313" key="2">
    <source>
        <dbReference type="Proteomes" id="UP000601435"/>
    </source>
</evidence>
<accession>A0A812MAN1</accession>
<comment type="caution">
    <text evidence="1">The sequence shown here is derived from an EMBL/GenBank/DDBJ whole genome shotgun (WGS) entry which is preliminary data.</text>
</comment>
<dbReference type="AlphaFoldDB" id="A0A812MAN1"/>
<gene>
    <name evidence="1" type="ORF">SNEC2469_LOCUS5374</name>
</gene>
<protein>
    <submittedName>
        <fullName evidence="1">Uncharacterized protein</fullName>
    </submittedName>
</protein>
<dbReference type="EMBL" id="CAJNJA010010055">
    <property type="protein sequence ID" value="CAE7253258.1"/>
    <property type="molecule type" value="Genomic_DNA"/>
</dbReference>
<dbReference type="OrthoDB" id="435312at2759"/>
<evidence type="ECO:0000313" key="1">
    <source>
        <dbReference type="EMBL" id="CAE7253258.1"/>
    </source>
</evidence>